<name>A0ABU2NRS3_9ACTN</name>
<gene>
    <name evidence="1" type="ORF">RM572_06005</name>
</gene>
<proteinExistence type="predicted"/>
<evidence type="ECO:0000313" key="1">
    <source>
        <dbReference type="EMBL" id="MDT0378333.1"/>
    </source>
</evidence>
<dbReference type="Pfam" id="PF05834">
    <property type="entry name" value="Lycopene_cycl"/>
    <property type="match status" value="1"/>
</dbReference>
<comment type="caution">
    <text evidence="1">The sequence shown here is derived from an EMBL/GenBank/DDBJ whole genome shotgun (WGS) entry which is preliminary data.</text>
</comment>
<evidence type="ECO:0000313" key="2">
    <source>
        <dbReference type="Proteomes" id="UP001183414"/>
    </source>
</evidence>
<sequence>MPDVDVAIVGAGAAGLSLARMLADPPPGAPRPTVLLIETPLGRLRPPERTWCFWHDAPGELEALATASWPRVRVHGPSGRVVAADISPMRYLMIRSPSYERETDRRLAAVRTLSRLDATVTGIDDGQREARVRCTGPDGAVSTVCARWVFDSRPHALPAARTLLWQHFRGWFLRTEHAAFDPGAAVLMDLRTEQPQEGLSFGYVLPFSTREALVEYTEFSRRPLTVAQYDEALHRYTGKVLGLDRFEVEATEQGAIPMTDGRFPRRVGASVFRIGTAGGATRPSTGYTFTAAQRQVRAVADALFAGRTPTPPPAHTARSRAMDAVMLRALDTGRVDGAAFFERLFTRNDTRRLLRFLDGTTTPFEDLRVGASTPVLPMLRTVAELPWLRPRPPTTT</sequence>
<dbReference type="EMBL" id="JAVREQ010000003">
    <property type="protein sequence ID" value="MDT0378333.1"/>
    <property type="molecule type" value="Genomic_DNA"/>
</dbReference>
<keyword evidence="2" id="KW-1185">Reference proteome</keyword>
<reference evidence="2" key="1">
    <citation type="submission" date="2023-07" db="EMBL/GenBank/DDBJ databases">
        <title>30 novel species of actinomycetes from the DSMZ collection.</title>
        <authorList>
            <person name="Nouioui I."/>
        </authorList>
    </citation>
    <scope>NUCLEOTIDE SEQUENCE [LARGE SCALE GENOMIC DNA]</scope>
    <source>
        <strain evidence="2">DSM 42041</strain>
    </source>
</reference>
<dbReference type="Gene3D" id="3.50.50.60">
    <property type="entry name" value="FAD/NAD(P)-binding domain"/>
    <property type="match status" value="1"/>
</dbReference>
<dbReference type="RefSeq" id="WP_311672233.1">
    <property type="nucleotide sequence ID" value="NZ_JAVREQ010000003.1"/>
</dbReference>
<organism evidence="1 2">
    <name type="scientific">Streptomyces hazeniae</name>
    <dbReference type="NCBI Taxonomy" id="3075538"/>
    <lineage>
        <taxon>Bacteria</taxon>
        <taxon>Bacillati</taxon>
        <taxon>Actinomycetota</taxon>
        <taxon>Actinomycetes</taxon>
        <taxon>Kitasatosporales</taxon>
        <taxon>Streptomycetaceae</taxon>
        <taxon>Streptomyces</taxon>
    </lineage>
</organism>
<dbReference type="Proteomes" id="UP001183414">
    <property type="component" value="Unassembled WGS sequence"/>
</dbReference>
<dbReference type="InterPro" id="IPR036188">
    <property type="entry name" value="FAD/NAD-bd_sf"/>
</dbReference>
<accession>A0ABU2NRS3</accession>
<protein>
    <submittedName>
        <fullName evidence="1">Lycopene cyclase family protein</fullName>
    </submittedName>
</protein>
<dbReference type="SUPFAM" id="SSF51905">
    <property type="entry name" value="FAD/NAD(P)-binding domain"/>
    <property type="match status" value="1"/>
</dbReference>